<dbReference type="PANTHER" id="PTHR43975">
    <property type="entry name" value="ZGC:101858"/>
    <property type="match status" value="1"/>
</dbReference>
<dbReference type="SMART" id="SM00822">
    <property type="entry name" value="PKS_KR"/>
    <property type="match status" value="1"/>
</dbReference>
<proteinExistence type="predicted"/>
<dbReference type="InterPro" id="IPR002347">
    <property type="entry name" value="SDR_fam"/>
</dbReference>
<evidence type="ECO:0000259" key="1">
    <source>
        <dbReference type="SMART" id="SM00822"/>
    </source>
</evidence>
<dbReference type="Pfam" id="PF13561">
    <property type="entry name" value="adh_short_C2"/>
    <property type="match status" value="2"/>
</dbReference>
<sequence length="470" mass="50429">MSIKFDFTGKVVLVTGSSSGIGAATAVQFAQSGAIVVVTGRRADKIAEVAKECLKVSPKGIKALEVTADVTKRVNLQRLVYETINHFGKLDILVNNAGAGILASVQDKDYYDNFKKVMAINLNSVVYLTHICVEHLEKTKGNIINISSIAGLRTFIGFSPYCMAKCALDMFTQCMAAELGPKRIRVNVINPGPVRTGFSTAMGTPQEVSDKTMAAYSDFVPIGRVGEPDDLAHSILYLASDHAAFVTGSIVLITGSSSGIGAATAVQFSKAGAQLVVTGPPDRQPIDTATECLKVSPKGLKALEVTADVTKREDMRRLVDQTIKHFGKLDILVNNAGAGIPTRIDDIDYYDKFEKIMAINLNSIVYLTHICVEHLEKTKGNIINVSSVAGLIACMAAELGPKRIRVNTISPGPIRTQFYETSGLTTDLANQLFITFAQKLPVGRQGITDDVANTVLNLTSDHAQFSTGDN</sequence>
<dbReference type="EMBL" id="CAJPIZ010013835">
    <property type="protein sequence ID" value="CAG2114461.1"/>
    <property type="molecule type" value="Genomic_DNA"/>
</dbReference>
<dbReference type="PRINTS" id="PR00080">
    <property type="entry name" value="SDRFAMILY"/>
</dbReference>
<keyword evidence="3" id="KW-1185">Reference proteome</keyword>
<dbReference type="NCBIfam" id="NF005559">
    <property type="entry name" value="PRK07231.1"/>
    <property type="match status" value="1"/>
</dbReference>
<feature type="domain" description="Ketoreductase" evidence="1">
    <location>
        <begin position="10"/>
        <end position="197"/>
    </location>
</feature>
<dbReference type="InterPro" id="IPR036291">
    <property type="entry name" value="NAD(P)-bd_dom_sf"/>
</dbReference>
<accession>A0A7R9L2Q0</accession>
<dbReference type="PRINTS" id="PR00081">
    <property type="entry name" value="GDHRDH"/>
</dbReference>
<dbReference type="SUPFAM" id="SSF51735">
    <property type="entry name" value="NAD(P)-binding Rossmann-fold domains"/>
    <property type="match status" value="2"/>
</dbReference>
<reference evidence="2" key="1">
    <citation type="submission" date="2020-11" db="EMBL/GenBank/DDBJ databases">
        <authorList>
            <person name="Tran Van P."/>
        </authorList>
    </citation>
    <scope>NUCLEOTIDE SEQUENCE</scope>
</reference>
<dbReference type="InterPro" id="IPR057326">
    <property type="entry name" value="KR_dom"/>
</dbReference>
<dbReference type="AlphaFoldDB" id="A0A7R9L2Q0"/>
<gene>
    <name evidence="2" type="ORF">OSB1V03_LOCUS14427</name>
</gene>
<organism evidence="2">
    <name type="scientific">Medioppia subpectinata</name>
    <dbReference type="NCBI Taxonomy" id="1979941"/>
    <lineage>
        <taxon>Eukaryota</taxon>
        <taxon>Metazoa</taxon>
        <taxon>Ecdysozoa</taxon>
        <taxon>Arthropoda</taxon>
        <taxon>Chelicerata</taxon>
        <taxon>Arachnida</taxon>
        <taxon>Acari</taxon>
        <taxon>Acariformes</taxon>
        <taxon>Sarcoptiformes</taxon>
        <taxon>Oribatida</taxon>
        <taxon>Brachypylina</taxon>
        <taxon>Oppioidea</taxon>
        <taxon>Oppiidae</taxon>
        <taxon>Medioppia</taxon>
    </lineage>
</organism>
<dbReference type="PANTHER" id="PTHR43975:SF2">
    <property type="entry name" value="EG:BACR7A4.14 PROTEIN-RELATED"/>
    <property type="match status" value="1"/>
</dbReference>
<feature type="non-terminal residue" evidence="2">
    <location>
        <position position="470"/>
    </location>
</feature>
<evidence type="ECO:0000313" key="3">
    <source>
        <dbReference type="Proteomes" id="UP000759131"/>
    </source>
</evidence>
<dbReference type="OrthoDB" id="5956217at2759"/>
<dbReference type="Proteomes" id="UP000759131">
    <property type="component" value="Unassembled WGS sequence"/>
</dbReference>
<dbReference type="FunFam" id="3.40.50.720:FF:000084">
    <property type="entry name" value="Short-chain dehydrogenase reductase"/>
    <property type="match status" value="2"/>
</dbReference>
<protein>
    <recommendedName>
        <fullName evidence="1">Ketoreductase domain-containing protein</fullName>
    </recommendedName>
</protein>
<name>A0A7R9L2Q0_9ACAR</name>
<evidence type="ECO:0000313" key="2">
    <source>
        <dbReference type="EMBL" id="CAD7634031.1"/>
    </source>
</evidence>
<dbReference type="EMBL" id="OC868410">
    <property type="protein sequence ID" value="CAD7634031.1"/>
    <property type="molecule type" value="Genomic_DNA"/>
</dbReference>
<dbReference type="Gene3D" id="3.40.50.720">
    <property type="entry name" value="NAD(P)-binding Rossmann-like Domain"/>
    <property type="match status" value="2"/>
</dbReference>